<dbReference type="EMBL" id="JANDBD010000006">
    <property type="protein sequence ID" value="MCP9273837.1"/>
    <property type="molecule type" value="Genomic_DNA"/>
</dbReference>
<gene>
    <name evidence="1" type="ORF">NM203_16735</name>
</gene>
<proteinExistence type="predicted"/>
<name>A0ABT1M7R0_9MYCO</name>
<comment type="caution">
    <text evidence="1">The sequence shown here is derived from an EMBL/GenBank/DDBJ whole genome shotgun (WGS) entry which is preliminary data.</text>
</comment>
<reference evidence="1 2" key="1">
    <citation type="submission" date="2022-06" db="EMBL/GenBank/DDBJ databases">
        <title>Mycolicibacterium sp. CAU 1645 isolated from seawater.</title>
        <authorList>
            <person name="Kim W."/>
        </authorList>
    </citation>
    <scope>NUCLEOTIDE SEQUENCE [LARGE SCALE GENOMIC DNA]</scope>
    <source>
        <strain evidence="1 2">CAU 1645</strain>
    </source>
</reference>
<dbReference type="Proteomes" id="UP001651690">
    <property type="component" value="Unassembled WGS sequence"/>
</dbReference>
<dbReference type="RefSeq" id="WP_255061145.1">
    <property type="nucleotide sequence ID" value="NZ_JANDBD010000006.1"/>
</dbReference>
<organism evidence="1 2">
    <name type="scientific">Mycolicibacterium arenosum</name>
    <dbReference type="NCBI Taxonomy" id="2952157"/>
    <lineage>
        <taxon>Bacteria</taxon>
        <taxon>Bacillati</taxon>
        <taxon>Actinomycetota</taxon>
        <taxon>Actinomycetes</taxon>
        <taxon>Mycobacteriales</taxon>
        <taxon>Mycobacteriaceae</taxon>
        <taxon>Mycolicibacterium</taxon>
    </lineage>
</organism>
<evidence type="ECO:0000313" key="1">
    <source>
        <dbReference type="EMBL" id="MCP9273837.1"/>
    </source>
</evidence>
<evidence type="ECO:0000313" key="2">
    <source>
        <dbReference type="Proteomes" id="UP001651690"/>
    </source>
</evidence>
<keyword evidence="2" id="KW-1185">Reference proteome</keyword>
<accession>A0ABT1M7R0</accession>
<sequence>MSLLIVIDIDGDVDQSSLDRLRKHLTLDRRGRLTDDWDQDFGHRVVDVPGGPRLNIGLYREFDGSWLIQVQTRETSVSGDEIAKLREELVASITAAGFDAAVRAKPTFGGREKGIYE</sequence>
<protein>
    <submittedName>
        <fullName evidence="1">Uncharacterized protein</fullName>
    </submittedName>
</protein>